<evidence type="ECO:0000256" key="1">
    <source>
        <dbReference type="ARBA" id="ARBA00022490"/>
    </source>
</evidence>
<dbReference type="OrthoDB" id="9802795at2"/>
<comment type="function">
    <text evidence="5">Bidirectionally degrades single-stranded DNA into large acid-insoluble oligonucleotides, which are then degraded further into small acid-soluble oligonucleotides.</text>
</comment>
<evidence type="ECO:0000256" key="2">
    <source>
        <dbReference type="ARBA" id="ARBA00022722"/>
    </source>
</evidence>
<dbReference type="GO" id="GO:0006308">
    <property type="term" value="P:DNA catabolic process"/>
    <property type="evidence" value="ECO:0007669"/>
    <property type="project" value="UniProtKB-UniRule"/>
</dbReference>
<dbReference type="Pfam" id="PF02601">
    <property type="entry name" value="Exonuc_VII_L"/>
    <property type="match status" value="1"/>
</dbReference>
<evidence type="ECO:0000256" key="5">
    <source>
        <dbReference type="HAMAP-Rule" id="MF_00378"/>
    </source>
</evidence>
<dbReference type="PANTHER" id="PTHR30008:SF0">
    <property type="entry name" value="EXODEOXYRIBONUCLEASE 7 LARGE SUBUNIT"/>
    <property type="match status" value="1"/>
</dbReference>
<dbReference type="Pfam" id="PF13742">
    <property type="entry name" value="tRNA_anti_2"/>
    <property type="match status" value="1"/>
</dbReference>
<feature type="domain" description="Exonuclease VII large subunit C-terminal" evidence="7">
    <location>
        <begin position="129"/>
        <end position="339"/>
    </location>
</feature>
<reference evidence="9 10" key="1">
    <citation type="submission" date="2019-02" db="EMBL/GenBank/DDBJ databases">
        <title>Genomic Encyclopedia of Type Strains, Phase IV (KMG-IV): sequencing the most valuable type-strain genomes for metagenomic binning, comparative biology and taxonomic classification.</title>
        <authorList>
            <person name="Goeker M."/>
        </authorList>
    </citation>
    <scope>NUCLEOTIDE SEQUENCE [LARGE SCALE GENOMIC DNA]</scope>
    <source>
        <strain evidence="9 10">DSM 45622</strain>
    </source>
</reference>
<feature type="domain" description="OB-fold nucleic acid binding" evidence="8">
    <location>
        <begin position="18"/>
        <end position="105"/>
    </location>
</feature>
<evidence type="ECO:0000259" key="7">
    <source>
        <dbReference type="Pfam" id="PF02601"/>
    </source>
</evidence>
<dbReference type="Proteomes" id="UP000293638">
    <property type="component" value="Unassembled WGS sequence"/>
</dbReference>
<dbReference type="GO" id="GO:0005737">
    <property type="term" value="C:cytoplasm"/>
    <property type="evidence" value="ECO:0007669"/>
    <property type="project" value="UniProtKB-SubCell"/>
</dbReference>
<name>A0A4Q7NPT3_9ACTN</name>
<evidence type="ECO:0000256" key="4">
    <source>
        <dbReference type="ARBA" id="ARBA00022839"/>
    </source>
</evidence>
<dbReference type="RefSeq" id="WP_130493426.1">
    <property type="nucleotide sequence ID" value="NZ_SGXD01000003.1"/>
</dbReference>
<dbReference type="NCBIfam" id="TIGR00237">
    <property type="entry name" value="xseA"/>
    <property type="match status" value="1"/>
</dbReference>
<gene>
    <name evidence="5" type="primary">xseA</name>
    <name evidence="9" type="ORF">EV189_2714</name>
</gene>
<evidence type="ECO:0000313" key="10">
    <source>
        <dbReference type="Proteomes" id="UP000293638"/>
    </source>
</evidence>
<sequence>MPLETSPETPVPVRTVSNLLAGWIGRLGAVWVEGQVTQCTRRPGTRTAFITLRDTAADMSLSVTVPADLLDALAPPLREGTQVVVHARPSFWPERGSLSMRADDVRPVGVGALLARLEELKRVLAAEGLFDRERKKPLPFLPHVVGLVCGRASAAERDVVENARRRWPAVQFRIEEVAVQGPSAVTEVVDALRRLDRDREVDVIVLTRGGGSVEDLLPFSNEAMVRAVAQAATPVVSAIGHEVDAPLVDLAADVRASTPTDAARCVVPDLAEELAGLRTLRDRSRRAVVARVAREQARVDALRSRPVLAAPHRLLDEQAARVGADRERARTLLRHRLERAGDDVRHARARVTALSPAATLARGYAVVQTAAGVVVRDPADAPGGTALRLRLAEGELAAVSGARPPARRGRSGP</sequence>
<dbReference type="InterPro" id="IPR025824">
    <property type="entry name" value="OB-fold_nuc-bd_dom"/>
</dbReference>
<keyword evidence="1 5" id="KW-0963">Cytoplasm</keyword>
<organism evidence="9 10">
    <name type="scientific">Motilibacter rhizosphaerae</name>
    <dbReference type="NCBI Taxonomy" id="598652"/>
    <lineage>
        <taxon>Bacteria</taxon>
        <taxon>Bacillati</taxon>
        <taxon>Actinomycetota</taxon>
        <taxon>Actinomycetes</taxon>
        <taxon>Motilibacterales</taxon>
        <taxon>Motilibacteraceae</taxon>
        <taxon>Motilibacter</taxon>
    </lineage>
</organism>
<evidence type="ECO:0000256" key="3">
    <source>
        <dbReference type="ARBA" id="ARBA00022801"/>
    </source>
</evidence>
<dbReference type="InterPro" id="IPR020579">
    <property type="entry name" value="Exonuc_VII_lsu_C"/>
</dbReference>
<dbReference type="GO" id="GO:0008855">
    <property type="term" value="F:exodeoxyribonuclease VII activity"/>
    <property type="evidence" value="ECO:0007669"/>
    <property type="project" value="UniProtKB-UniRule"/>
</dbReference>
<dbReference type="PANTHER" id="PTHR30008">
    <property type="entry name" value="EXODEOXYRIBONUCLEASE 7 LARGE SUBUNIT"/>
    <property type="match status" value="1"/>
</dbReference>
<dbReference type="AlphaFoldDB" id="A0A4Q7NPT3"/>
<dbReference type="CDD" id="cd04489">
    <property type="entry name" value="ExoVII_LU_OBF"/>
    <property type="match status" value="1"/>
</dbReference>
<dbReference type="EMBL" id="SGXD01000003">
    <property type="protein sequence ID" value="RZS87289.1"/>
    <property type="molecule type" value="Genomic_DNA"/>
</dbReference>
<dbReference type="HAMAP" id="MF_00378">
    <property type="entry name" value="Exonuc_7_L"/>
    <property type="match status" value="1"/>
</dbReference>
<proteinExistence type="inferred from homology"/>
<keyword evidence="3 5" id="KW-0378">Hydrolase</keyword>
<comment type="catalytic activity">
    <reaction evidence="5 6">
        <text>Exonucleolytic cleavage in either 5'- to 3'- or 3'- to 5'-direction to yield nucleoside 5'-phosphates.</text>
        <dbReference type="EC" id="3.1.11.6"/>
    </reaction>
</comment>
<comment type="caution">
    <text evidence="9">The sequence shown here is derived from an EMBL/GenBank/DDBJ whole genome shotgun (WGS) entry which is preliminary data.</text>
</comment>
<protein>
    <recommendedName>
        <fullName evidence="5">Exodeoxyribonuclease 7 large subunit</fullName>
        <ecNumber evidence="5">3.1.11.6</ecNumber>
    </recommendedName>
    <alternativeName>
        <fullName evidence="5">Exodeoxyribonuclease VII large subunit</fullName>
        <shortName evidence="5">Exonuclease VII large subunit</shortName>
    </alternativeName>
</protein>
<accession>A0A4Q7NPT3</accession>
<dbReference type="GO" id="GO:0003676">
    <property type="term" value="F:nucleic acid binding"/>
    <property type="evidence" value="ECO:0007669"/>
    <property type="project" value="InterPro"/>
</dbReference>
<keyword evidence="4 5" id="KW-0269">Exonuclease</keyword>
<dbReference type="GO" id="GO:0009318">
    <property type="term" value="C:exodeoxyribonuclease VII complex"/>
    <property type="evidence" value="ECO:0007669"/>
    <property type="project" value="UniProtKB-UniRule"/>
</dbReference>
<keyword evidence="2 5" id="KW-0540">Nuclease</keyword>
<evidence type="ECO:0000313" key="9">
    <source>
        <dbReference type="EMBL" id="RZS87289.1"/>
    </source>
</evidence>
<evidence type="ECO:0000256" key="6">
    <source>
        <dbReference type="RuleBase" id="RU004355"/>
    </source>
</evidence>
<keyword evidence="10" id="KW-1185">Reference proteome</keyword>
<comment type="subunit">
    <text evidence="5">Heterooligomer composed of large and small subunits.</text>
</comment>
<evidence type="ECO:0000259" key="8">
    <source>
        <dbReference type="Pfam" id="PF13742"/>
    </source>
</evidence>
<dbReference type="EC" id="3.1.11.6" evidence="5"/>
<comment type="similarity">
    <text evidence="5 6">Belongs to the XseA family.</text>
</comment>
<comment type="subcellular location">
    <subcellularLocation>
        <location evidence="5 6">Cytoplasm</location>
    </subcellularLocation>
</comment>
<dbReference type="InterPro" id="IPR003753">
    <property type="entry name" value="Exonuc_VII_L"/>
</dbReference>